<accession>A0A5P1DFP5</accession>
<evidence type="ECO:0000313" key="2">
    <source>
        <dbReference type="Proteomes" id="UP000408764"/>
    </source>
</evidence>
<dbReference type="EMBL" id="VOIW01000006">
    <property type="protein sequence ID" value="MRJ39325.1"/>
    <property type="molecule type" value="Genomic_DNA"/>
</dbReference>
<name>A0A5P1DFP5_9PSED</name>
<evidence type="ECO:0000313" key="1">
    <source>
        <dbReference type="EMBL" id="MRJ39325.1"/>
    </source>
</evidence>
<gene>
    <name evidence="1" type="ORF">FRT59_20440</name>
</gene>
<sequence length="116" mass="11925">MGAGLLAKASVQQTLMLADPPLSRASPLPQGYARSIDQVGCQAAIGGKPPPSLNGAQPSPPIANQYHLRTSPPFALIATNSYLRQFFCAGWILCRPPSPTSTAPTTAGCSACCADA</sequence>
<reference evidence="1 2" key="1">
    <citation type="submission" date="2019-08" db="EMBL/GenBank/DDBJ databases">
        <title>Pseudomonas haemolytica sp. nov. isolated from raw milk and skim milk concentrate.</title>
        <authorList>
            <person name="Hofmann K."/>
            <person name="Huptas C."/>
            <person name="Doll E."/>
            <person name="Scherer S."/>
            <person name="Wenning M."/>
        </authorList>
    </citation>
    <scope>NUCLEOTIDE SEQUENCE [LARGE SCALE GENOMIC DNA]</scope>
    <source>
        <strain evidence="1 2">DSM 108987</strain>
    </source>
</reference>
<proteinExistence type="predicted"/>
<dbReference type="AlphaFoldDB" id="A0A5P1DFP5"/>
<organism evidence="1 2">
    <name type="scientific">Pseudomonas haemolytica</name>
    <dbReference type="NCBI Taxonomy" id="2600065"/>
    <lineage>
        <taxon>Bacteria</taxon>
        <taxon>Pseudomonadati</taxon>
        <taxon>Pseudomonadota</taxon>
        <taxon>Gammaproteobacteria</taxon>
        <taxon>Pseudomonadales</taxon>
        <taxon>Pseudomonadaceae</taxon>
        <taxon>Pseudomonas</taxon>
    </lineage>
</organism>
<comment type="caution">
    <text evidence="1">The sequence shown here is derived from an EMBL/GenBank/DDBJ whole genome shotgun (WGS) entry which is preliminary data.</text>
</comment>
<dbReference type="Proteomes" id="UP000408764">
    <property type="component" value="Unassembled WGS sequence"/>
</dbReference>
<protein>
    <submittedName>
        <fullName evidence="1">Uncharacterized protein</fullName>
    </submittedName>
</protein>